<keyword evidence="4" id="KW-1185">Reference proteome</keyword>
<comment type="caution">
    <text evidence="3">The sequence shown here is derived from an EMBL/GenBank/DDBJ whole genome shotgun (WGS) entry which is preliminary data.</text>
</comment>
<feature type="region of interest" description="Disordered" evidence="1">
    <location>
        <begin position="62"/>
        <end position="90"/>
    </location>
</feature>
<dbReference type="EMBL" id="SCEB01008258">
    <property type="protein sequence ID" value="RXM91579.1"/>
    <property type="molecule type" value="Genomic_DNA"/>
</dbReference>
<evidence type="ECO:0000256" key="2">
    <source>
        <dbReference type="SAM" id="Phobius"/>
    </source>
</evidence>
<reference evidence="3 4" key="1">
    <citation type="submission" date="2019-01" db="EMBL/GenBank/DDBJ databases">
        <title>Draft Genome and Complete Hox-Cluster Characterization of the Sterlet Sturgeon (Acipenser ruthenus).</title>
        <authorList>
            <person name="Wei Q."/>
        </authorList>
    </citation>
    <scope>NUCLEOTIDE SEQUENCE [LARGE SCALE GENOMIC DNA]</scope>
    <source>
        <strain evidence="3">WHYD16114868_AA</strain>
        <tissue evidence="3">Blood</tissue>
    </source>
</reference>
<dbReference type="Proteomes" id="UP000289886">
    <property type="component" value="Unassembled WGS sequence"/>
</dbReference>
<evidence type="ECO:0000313" key="3">
    <source>
        <dbReference type="EMBL" id="RXM91579.1"/>
    </source>
</evidence>
<sequence length="90" mass="9991">MTMVAPTTTTMGPEETTALPVEKSDFTVTAVVIVLLLLTLLALGFLLYRYLCKNKGAYETAGEPGPGHHMDLQSQLEPDQDQDQKKEYYI</sequence>
<feature type="transmembrane region" description="Helical" evidence="2">
    <location>
        <begin position="26"/>
        <end position="48"/>
    </location>
</feature>
<accession>A0A444UTT3</accession>
<keyword evidence="2" id="KW-0472">Membrane</keyword>
<keyword evidence="2" id="KW-0812">Transmembrane</keyword>
<evidence type="ECO:0000313" key="4">
    <source>
        <dbReference type="Proteomes" id="UP000289886"/>
    </source>
</evidence>
<evidence type="ECO:0000256" key="1">
    <source>
        <dbReference type="SAM" id="MobiDB-lite"/>
    </source>
</evidence>
<dbReference type="AlphaFoldDB" id="A0A444UTT3"/>
<protein>
    <submittedName>
        <fullName evidence="3">Small cell adhesion glycoprotein</fullName>
    </submittedName>
</protein>
<organism evidence="3 4">
    <name type="scientific">Acipenser ruthenus</name>
    <name type="common">Sterlet sturgeon</name>
    <dbReference type="NCBI Taxonomy" id="7906"/>
    <lineage>
        <taxon>Eukaryota</taxon>
        <taxon>Metazoa</taxon>
        <taxon>Chordata</taxon>
        <taxon>Craniata</taxon>
        <taxon>Vertebrata</taxon>
        <taxon>Euteleostomi</taxon>
        <taxon>Actinopterygii</taxon>
        <taxon>Chondrostei</taxon>
        <taxon>Acipenseriformes</taxon>
        <taxon>Acipenseridae</taxon>
        <taxon>Acipenser</taxon>
    </lineage>
</organism>
<gene>
    <name evidence="3" type="ORF">EOD39_21037</name>
</gene>
<name>A0A444UTT3_ACIRT</name>
<keyword evidence="2" id="KW-1133">Transmembrane helix</keyword>
<proteinExistence type="predicted"/>